<keyword evidence="3 7" id="KW-0812">Transmembrane</keyword>
<keyword evidence="5 7" id="KW-0472">Membrane</keyword>
<dbReference type="InterPro" id="IPR005351">
    <property type="entry name" value="ASTER"/>
</dbReference>
<keyword evidence="9" id="KW-1185">Reference proteome</keyword>
<proteinExistence type="inferred from homology"/>
<sequence>MRRTTDPRRPQDVIPYKQPKVSSEDADPDAFGLISLLGAFVGLVFRNKQSVWISLIASIISQLTGKMSEREHRQGSGTIAFTAMGVVMLYMQVRFYC</sequence>
<dbReference type="GO" id="GO:0005789">
    <property type="term" value="C:endoplasmic reticulum membrane"/>
    <property type="evidence" value="ECO:0007669"/>
    <property type="project" value="InterPro"/>
</dbReference>
<feature type="region of interest" description="Disordered" evidence="6">
    <location>
        <begin position="1"/>
        <end position="25"/>
    </location>
</feature>
<dbReference type="Pfam" id="PF03669">
    <property type="entry name" value="ASTER"/>
    <property type="match status" value="1"/>
</dbReference>
<protein>
    <recommendedName>
        <fullName evidence="10">Protein Asterix</fullName>
    </recommendedName>
</protein>
<dbReference type="Proteomes" id="UP000193642">
    <property type="component" value="Unassembled WGS sequence"/>
</dbReference>
<gene>
    <name evidence="8" type="ORF">BCR33DRAFT_679433</name>
</gene>
<keyword evidence="4 7" id="KW-1133">Transmembrane helix</keyword>
<accession>A0A1Y2CBI2</accession>
<reference evidence="8 9" key="1">
    <citation type="submission" date="2016-07" db="EMBL/GenBank/DDBJ databases">
        <title>Pervasive Adenine N6-methylation of Active Genes in Fungi.</title>
        <authorList>
            <consortium name="DOE Joint Genome Institute"/>
            <person name="Mondo S.J."/>
            <person name="Dannebaum R.O."/>
            <person name="Kuo R.C."/>
            <person name="Labutti K."/>
            <person name="Haridas S."/>
            <person name="Kuo A."/>
            <person name="Salamov A."/>
            <person name="Ahrendt S.R."/>
            <person name="Lipzen A."/>
            <person name="Sullivan W."/>
            <person name="Andreopoulos W.B."/>
            <person name="Clum A."/>
            <person name="Lindquist E."/>
            <person name="Daum C."/>
            <person name="Ramamoorthy G.K."/>
            <person name="Gryganskyi A."/>
            <person name="Culley D."/>
            <person name="Magnuson J.K."/>
            <person name="James T.Y."/>
            <person name="O'Malley M.A."/>
            <person name="Stajich J.E."/>
            <person name="Spatafora J.W."/>
            <person name="Visel A."/>
            <person name="Grigoriev I.V."/>
        </authorList>
    </citation>
    <scope>NUCLEOTIDE SEQUENCE [LARGE SCALE GENOMIC DNA]</scope>
    <source>
        <strain evidence="8 9">JEL800</strain>
    </source>
</reference>
<dbReference type="PANTHER" id="PTHR13193:SF0">
    <property type="entry name" value="PAT COMPLEX SUBUNIT ASTERIX"/>
    <property type="match status" value="1"/>
</dbReference>
<evidence type="ECO:0000256" key="4">
    <source>
        <dbReference type="ARBA" id="ARBA00022989"/>
    </source>
</evidence>
<evidence type="ECO:0000313" key="8">
    <source>
        <dbReference type="EMBL" id="ORY44296.1"/>
    </source>
</evidence>
<evidence type="ECO:0000256" key="3">
    <source>
        <dbReference type="ARBA" id="ARBA00022692"/>
    </source>
</evidence>
<organism evidence="8 9">
    <name type="scientific">Rhizoclosmatium globosum</name>
    <dbReference type="NCBI Taxonomy" id="329046"/>
    <lineage>
        <taxon>Eukaryota</taxon>
        <taxon>Fungi</taxon>
        <taxon>Fungi incertae sedis</taxon>
        <taxon>Chytridiomycota</taxon>
        <taxon>Chytridiomycota incertae sedis</taxon>
        <taxon>Chytridiomycetes</taxon>
        <taxon>Chytridiales</taxon>
        <taxon>Chytriomycetaceae</taxon>
        <taxon>Rhizoclosmatium</taxon>
    </lineage>
</organism>
<dbReference type="GO" id="GO:0044183">
    <property type="term" value="F:protein folding chaperone"/>
    <property type="evidence" value="ECO:0007669"/>
    <property type="project" value="InterPro"/>
</dbReference>
<feature type="compositionally biased region" description="Basic and acidic residues" evidence="6">
    <location>
        <begin position="1"/>
        <end position="11"/>
    </location>
</feature>
<name>A0A1Y2CBI2_9FUNG</name>
<evidence type="ECO:0000313" key="9">
    <source>
        <dbReference type="Proteomes" id="UP000193642"/>
    </source>
</evidence>
<dbReference type="AlphaFoldDB" id="A0A1Y2CBI2"/>
<comment type="caution">
    <text evidence="8">The sequence shown here is derived from an EMBL/GenBank/DDBJ whole genome shotgun (WGS) entry which is preliminary data.</text>
</comment>
<dbReference type="GO" id="GO:0045048">
    <property type="term" value="P:protein insertion into ER membrane"/>
    <property type="evidence" value="ECO:0007669"/>
    <property type="project" value="InterPro"/>
</dbReference>
<evidence type="ECO:0000256" key="1">
    <source>
        <dbReference type="ARBA" id="ARBA00004370"/>
    </source>
</evidence>
<evidence type="ECO:0000256" key="2">
    <source>
        <dbReference type="ARBA" id="ARBA00009066"/>
    </source>
</evidence>
<dbReference type="STRING" id="329046.A0A1Y2CBI2"/>
<comment type="similarity">
    <text evidence="2">Belongs to the Asterix family.</text>
</comment>
<dbReference type="PANTHER" id="PTHR13193">
    <property type="entry name" value="CGI-140"/>
    <property type="match status" value="1"/>
</dbReference>
<dbReference type="EMBL" id="MCGO01000022">
    <property type="protein sequence ID" value="ORY44296.1"/>
    <property type="molecule type" value="Genomic_DNA"/>
</dbReference>
<evidence type="ECO:0000256" key="6">
    <source>
        <dbReference type="SAM" id="MobiDB-lite"/>
    </source>
</evidence>
<comment type="subcellular location">
    <subcellularLocation>
        <location evidence="1">Membrane</location>
    </subcellularLocation>
</comment>
<evidence type="ECO:0000256" key="7">
    <source>
        <dbReference type="SAM" id="Phobius"/>
    </source>
</evidence>
<evidence type="ECO:0008006" key="10">
    <source>
        <dbReference type="Google" id="ProtNLM"/>
    </source>
</evidence>
<evidence type="ECO:0000256" key="5">
    <source>
        <dbReference type="ARBA" id="ARBA00023136"/>
    </source>
</evidence>
<dbReference type="OrthoDB" id="284718at2759"/>
<feature type="transmembrane region" description="Helical" evidence="7">
    <location>
        <begin position="75"/>
        <end position="93"/>
    </location>
</feature>